<evidence type="ECO:0000313" key="1">
    <source>
        <dbReference type="EMBL" id="CAF1065324.1"/>
    </source>
</evidence>
<dbReference type="OrthoDB" id="6784012at2759"/>
<dbReference type="AlphaFoldDB" id="A0A814LFX8"/>
<proteinExistence type="predicted"/>
<dbReference type="Gene3D" id="2.40.70.10">
    <property type="entry name" value="Acid Proteases"/>
    <property type="match status" value="1"/>
</dbReference>
<dbReference type="InterPro" id="IPR021109">
    <property type="entry name" value="Peptidase_aspartic_dom_sf"/>
</dbReference>
<gene>
    <name evidence="1" type="ORF">OXX778_LOCUS19472</name>
</gene>
<dbReference type="CDD" id="cd00303">
    <property type="entry name" value="retropepsin_like"/>
    <property type="match status" value="1"/>
</dbReference>
<dbReference type="Pfam" id="PF08284">
    <property type="entry name" value="RVP_2"/>
    <property type="match status" value="1"/>
</dbReference>
<sequence length="183" mass="20667">MSLPASVFGCPIANCLDTGTSRNFIGKVFLDQLSEFRVKKEKLIVRVNFKLGDGSVKETCLRVTLPITISENVYPVHFLVMEGIPYDFIFGMEFMNDFKVMLESATNTVHIDPDFDFAESDSTHYSNCLILSQDFYLLTFSSTVILVKPNRKIESEVLYCNDDFEILTLDSVEEGVSAKSKDN</sequence>
<comment type="caution">
    <text evidence="1">The sequence shown here is derived from an EMBL/GenBank/DDBJ whole genome shotgun (WGS) entry which is preliminary data.</text>
</comment>
<dbReference type="EMBL" id="CAJNOC010005911">
    <property type="protein sequence ID" value="CAF1065324.1"/>
    <property type="molecule type" value="Genomic_DNA"/>
</dbReference>
<keyword evidence="2" id="KW-1185">Reference proteome</keyword>
<evidence type="ECO:0000313" key="2">
    <source>
        <dbReference type="Proteomes" id="UP000663879"/>
    </source>
</evidence>
<organism evidence="1 2">
    <name type="scientific">Brachionus calyciflorus</name>
    <dbReference type="NCBI Taxonomy" id="104777"/>
    <lineage>
        <taxon>Eukaryota</taxon>
        <taxon>Metazoa</taxon>
        <taxon>Spiralia</taxon>
        <taxon>Gnathifera</taxon>
        <taxon>Rotifera</taxon>
        <taxon>Eurotatoria</taxon>
        <taxon>Monogononta</taxon>
        <taxon>Pseudotrocha</taxon>
        <taxon>Ploima</taxon>
        <taxon>Brachionidae</taxon>
        <taxon>Brachionus</taxon>
    </lineage>
</organism>
<accession>A0A814LFX8</accession>
<reference evidence="1" key="1">
    <citation type="submission" date="2021-02" db="EMBL/GenBank/DDBJ databases">
        <authorList>
            <person name="Nowell W R."/>
        </authorList>
    </citation>
    <scope>NUCLEOTIDE SEQUENCE</scope>
    <source>
        <strain evidence="1">Ploen Becks lab</strain>
    </source>
</reference>
<dbReference type="Proteomes" id="UP000663879">
    <property type="component" value="Unassembled WGS sequence"/>
</dbReference>
<protein>
    <submittedName>
        <fullName evidence="1">Uncharacterized protein</fullName>
    </submittedName>
</protein>
<name>A0A814LFX8_9BILA</name>